<dbReference type="RefSeq" id="XP_039141551.1">
    <property type="nucleotide sequence ID" value="XM_039285617.1"/>
</dbReference>
<evidence type="ECO:0000256" key="5">
    <source>
        <dbReference type="ARBA" id="ARBA00022475"/>
    </source>
</evidence>
<proteinExistence type="inferred from homology"/>
<dbReference type="InterPro" id="IPR008271">
    <property type="entry name" value="Ser/Thr_kinase_AS"/>
</dbReference>
<dbReference type="PROSITE" id="PS50011">
    <property type="entry name" value="PROTEIN_KINASE_DOM"/>
    <property type="match status" value="1"/>
</dbReference>
<evidence type="ECO:0000256" key="2">
    <source>
        <dbReference type="ARBA" id="ARBA00008536"/>
    </source>
</evidence>
<dbReference type="AlphaFoldDB" id="A0AB40CNC5"/>
<evidence type="ECO:0000313" key="21">
    <source>
        <dbReference type="Proteomes" id="UP001515500"/>
    </source>
</evidence>
<dbReference type="Proteomes" id="UP001515500">
    <property type="component" value="Chromosome 16"/>
</dbReference>
<dbReference type="PROSITE" id="PS00108">
    <property type="entry name" value="PROTEIN_KINASE_ST"/>
    <property type="match status" value="1"/>
</dbReference>
<dbReference type="SMART" id="SM00220">
    <property type="entry name" value="S_TKc"/>
    <property type="match status" value="1"/>
</dbReference>
<evidence type="ECO:0000256" key="14">
    <source>
        <dbReference type="ARBA" id="ARBA00022989"/>
    </source>
</evidence>
<keyword evidence="5" id="KW-1003">Cell membrane</keyword>
<keyword evidence="15 18" id="KW-0472">Membrane</keyword>
<name>A0AB40CNC5_DIOCR</name>
<keyword evidence="7" id="KW-0808">Transferase</keyword>
<evidence type="ECO:0000256" key="10">
    <source>
        <dbReference type="ARBA" id="ARBA00022734"/>
    </source>
</evidence>
<dbReference type="FunFam" id="1.10.510.10:FF:000342">
    <property type="entry name" value="L-type lectin-domain containing receptor kinase VIII.1"/>
    <property type="match status" value="1"/>
</dbReference>
<dbReference type="Gene3D" id="1.10.510.10">
    <property type="entry name" value="Transferase(Phosphotransferase) domain 1"/>
    <property type="match status" value="1"/>
</dbReference>
<keyword evidence="11 17" id="KW-0547">Nucleotide-binding</keyword>
<dbReference type="InterPro" id="IPR017441">
    <property type="entry name" value="Protein_kinase_ATP_BS"/>
</dbReference>
<evidence type="ECO:0000256" key="18">
    <source>
        <dbReference type="SAM" id="Phobius"/>
    </source>
</evidence>
<evidence type="ECO:0000313" key="22">
    <source>
        <dbReference type="RefSeq" id="XP_039141551.1"/>
    </source>
</evidence>
<evidence type="ECO:0000256" key="17">
    <source>
        <dbReference type="PROSITE-ProRule" id="PRU10141"/>
    </source>
</evidence>
<evidence type="ECO:0000259" key="20">
    <source>
        <dbReference type="PROSITE" id="PS50011"/>
    </source>
</evidence>
<evidence type="ECO:0000256" key="7">
    <source>
        <dbReference type="ARBA" id="ARBA00022679"/>
    </source>
</evidence>
<evidence type="ECO:0000256" key="9">
    <source>
        <dbReference type="ARBA" id="ARBA00022729"/>
    </source>
</evidence>
<accession>A0AB40CNC5</accession>
<keyword evidence="22" id="KW-0675">Receptor</keyword>
<feature type="signal peptide" evidence="19">
    <location>
        <begin position="1"/>
        <end position="17"/>
    </location>
</feature>
<comment type="similarity">
    <text evidence="2">In the N-terminal section; belongs to the leguminous lectin family.</text>
</comment>
<dbReference type="Pfam" id="PF00069">
    <property type="entry name" value="Pkinase"/>
    <property type="match status" value="1"/>
</dbReference>
<dbReference type="GO" id="GO:0004674">
    <property type="term" value="F:protein serine/threonine kinase activity"/>
    <property type="evidence" value="ECO:0007669"/>
    <property type="project" value="UniProtKB-KW"/>
</dbReference>
<evidence type="ECO:0000256" key="4">
    <source>
        <dbReference type="ARBA" id="ARBA00012513"/>
    </source>
</evidence>
<dbReference type="InterPro" id="IPR050528">
    <property type="entry name" value="L-type_Lectin-RKs"/>
</dbReference>
<sequence length="653" mass="71448">CLLLLLLLLFIPPLPTAVSSPETFAFDLASLSFRNLTLLGDSDLRSGAVALTRDSSVPSSSSGSFLFNLPIPFFDPSSNLSFSFSTRFSFSITNPSPGSPGDGLAFFVSDLSAFRGLFNSSSPSTNSSILAVEFDTRSGANHVGLDIGGLIPIKSSDLSPFAIELKSGKAITAWIEYLRDEKSLKVWAGNSSLKPERPVLSANFDLSRYFEHSMYVGFSASTEGGTEVHTIESWSFRTFGFPAIDGHRQSSHNISNGSWSAFPTSPVVDEGKSSHKMTVLCLGMVGLVFFGIALIMFAFMLVRKRMVSREGQQVILNGLRQFRYQELSSATKGFNVNRIVGAGAFGTVYRAVDPKTGTALAVKRSKKSHQSKNEFLAELSIIAGLRHKNLVQLQGWCSEKGELLLVYEFMPNGSLDKFLYSEADIGLSLALDWTKRYSVAVGIASALTYLHEECDQQVIHRDIKTSNIMLDGHFNARLGDFGLAKLLDHDKSPDSTLTAGTMGYLAPEYLQYGRATDKSDVYSYGVVILEVCCGRRPIEVKDGHANMLINLVDWVWGLYSKDRLIDAADQQLNGAFDVESMLRLLLIGLSCANPICTDRPSMRKVLQILDHEAEPIVVPKLKPSLTFNSSAPLALQDIVLDCYESQVSSKSSD</sequence>
<evidence type="ECO:0000256" key="1">
    <source>
        <dbReference type="ARBA" id="ARBA00004251"/>
    </source>
</evidence>
<gene>
    <name evidence="22" type="primary">LOC120278870</name>
</gene>
<dbReference type="InterPro" id="IPR011009">
    <property type="entry name" value="Kinase-like_dom_sf"/>
</dbReference>
<keyword evidence="13 17" id="KW-0067">ATP-binding</keyword>
<keyword evidence="8 18" id="KW-0812">Transmembrane</keyword>
<evidence type="ECO:0000256" key="3">
    <source>
        <dbReference type="ARBA" id="ARBA00010217"/>
    </source>
</evidence>
<evidence type="ECO:0000256" key="15">
    <source>
        <dbReference type="ARBA" id="ARBA00023136"/>
    </source>
</evidence>
<keyword evidence="10" id="KW-0430">Lectin</keyword>
<dbReference type="GO" id="GO:0005524">
    <property type="term" value="F:ATP binding"/>
    <property type="evidence" value="ECO:0007669"/>
    <property type="project" value="UniProtKB-UniRule"/>
</dbReference>
<organism evidence="21 22">
    <name type="scientific">Dioscorea cayennensis subsp. rotundata</name>
    <name type="common">White Guinea yam</name>
    <name type="synonym">Dioscorea rotundata</name>
    <dbReference type="NCBI Taxonomy" id="55577"/>
    <lineage>
        <taxon>Eukaryota</taxon>
        <taxon>Viridiplantae</taxon>
        <taxon>Streptophyta</taxon>
        <taxon>Embryophyta</taxon>
        <taxon>Tracheophyta</taxon>
        <taxon>Spermatophyta</taxon>
        <taxon>Magnoliopsida</taxon>
        <taxon>Liliopsida</taxon>
        <taxon>Dioscoreales</taxon>
        <taxon>Dioscoreaceae</taxon>
        <taxon>Dioscorea</taxon>
    </lineage>
</organism>
<comment type="similarity">
    <text evidence="3">In the C-terminal section; belongs to the protein kinase superfamily. Ser/Thr protein kinase family.</text>
</comment>
<feature type="domain" description="Protein kinase" evidence="20">
    <location>
        <begin position="334"/>
        <end position="653"/>
    </location>
</feature>
<dbReference type="CDD" id="cd06899">
    <property type="entry name" value="lectin_legume_LecRK_Arcelin_ConA"/>
    <property type="match status" value="1"/>
</dbReference>
<feature type="transmembrane region" description="Helical" evidence="18">
    <location>
        <begin position="277"/>
        <end position="302"/>
    </location>
</feature>
<keyword evidence="9 19" id="KW-0732">Signal</keyword>
<dbReference type="GeneID" id="120278870"/>
<dbReference type="GO" id="GO:0005886">
    <property type="term" value="C:plasma membrane"/>
    <property type="evidence" value="ECO:0007669"/>
    <property type="project" value="UniProtKB-SubCell"/>
</dbReference>
<evidence type="ECO:0000256" key="11">
    <source>
        <dbReference type="ARBA" id="ARBA00022741"/>
    </source>
</evidence>
<dbReference type="EC" id="2.7.11.1" evidence="4"/>
<dbReference type="Gene3D" id="3.30.200.20">
    <property type="entry name" value="Phosphorylase Kinase, domain 1"/>
    <property type="match status" value="1"/>
</dbReference>
<keyword evidence="16" id="KW-0325">Glycoprotein</keyword>
<feature type="binding site" evidence="17">
    <location>
        <position position="363"/>
    </location>
    <ligand>
        <name>ATP</name>
        <dbReference type="ChEBI" id="CHEBI:30616"/>
    </ligand>
</feature>
<dbReference type="InterPro" id="IPR013320">
    <property type="entry name" value="ConA-like_dom_sf"/>
</dbReference>
<keyword evidence="6" id="KW-0723">Serine/threonine-protein kinase</keyword>
<dbReference type="PROSITE" id="PS00107">
    <property type="entry name" value="PROTEIN_KINASE_ATP"/>
    <property type="match status" value="1"/>
</dbReference>
<dbReference type="InterPro" id="IPR001220">
    <property type="entry name" value="Legume_lectin_dom"/>
</dbReference>
<comment type="subcellular location">
    <subcellularLocation>
        <location evidence="1">Cell membrane</location>
        <topology evidence="1">Single-pass type I membrane protein</topology>
    </subcellularLocation>
</comment>
<evidence type="ECO:0000256" key="16">
    <source>
        <dbReference type="ARBA" id="ARBA00023180"/>
    </source>
</evidence>
<keyword evidence="12 22" id="KW-0418">Kinase</keyword>
<feature type="non-terminal residue" evidence="22">
    <location>
        <position position="1"/>
    </location>
</feature>
<dbReference type="SUPFAM" id="SSF56112">
    <property type="entry name" value="Protein kinase-like (PK-like)"/>
    <property type="match status" value="1"/>
</dbReference>
<dbReference type="Gene3D" id="2.60.120.200">
    <property type="match status" value="1"/>
</dbReference>
<feature type="chain" id="PRO_5044252122" description="non-specific serine/threonine protein kinase" evidence="19">
    <location>
        <begin position="18"/>
        <end position="653"/>
    </location>
</feature>
<dbReference type="InterPro" id="IPR000719">
    <property type="entry name" value="Prot_kinase_dom"/>
</dbReference>
<evidence type="ECO:0000256" key="8">
    <source>
        <dbReference type="ARBA" id="ARBA00022692"/>
    </source>
</evidence>
<dbReference type="SUPFAM" id="SSF49899">
    <property type="entry name" value="Concanavalin A-like lectins/glucanases"/>
    <property type="match status" value="1"/>
</dbReference>
<dbReference type="InterPro" id="IPR019825">
    <property type="entry name" value="Lectin_legB_Mn/Ca_BS"/>
</dbReference>
<keyword evidence="14 18" id="KW-1133">Transmembrane helix</keyword>
<dbReference type="PANTHER" id="PTHR27007">
    <property type="match status" value="1"/>
</dbReference>
<reference evidence="22" key="1">
    <citation type="submission" date="2025-08" db="UniProtKB">
        <authorList>
            <consortium name="RefSeq"/>
        </authorList>
    </citation>
    <scope>IDENTIFICATION</scope>
</reference>
<keyword evidence="21" id="KW-1185">Reference proteome</keyword>
<dbReference type="Pfam" id="PF00139">
    <property type="entry name" value="Lectin_legB"/>
    <property type="match status" value="1"/>
</dbReference>
<evidence type="ECO:0000256" key="6">
    <source>
        <dbReference type="ARBA" id="ARBA00022527"/>
    </source>
</evidence>
<dbReference type="PROSITE" id="PS00307">
    <property type="entry name" value="LECTIN_LEGUME_BETA"/>
    <property type="match status" value="1"/>
</dbReference>
<protein>
    <recommendedName>
        <fullName evidence="4">non-specific serine/threonine protein kinase</fullName>
        <ecNumber evidence="4">2.7.11.1</ecNumber>
    </recommendedName>
</protein>
<evidence type="ECO:0000256" key="13">
    <source>
        <dbReference type="ARBA" id="ARBA00022840"/>
    </source>
</evidence>
<evidence type="ECO:0000256" key="12">
    <source>
        <dbReference type="ARBA" id="ARBA00022777"/>
    </source>
</evidence>
<dbReference type="CDD" id="cd14066">
    <property type="entry name" value="STKc_IRAK"/>
    <property type="match status" value="1"/>
</dbReference>
<evidence type="ECO:0000256" key="19">
    <source>
        <dbReference type="SAM" id="SignalP"/>
    </source>
</evidence>
<dbReference type="GO" id="GO:0030246">
    <property type="term" value="F:carbohydrate binding"/>
    <property type="evidence" value="ECO:0007669"/>
    <property type="project" value="UniProtKB-KW"/>
</dbReference>